<evidence type="ECO:0000313" key="1">
    <source>
        <dbReference type="EMBL" id="SHI87147.1"/>
    </source>
</evidence>
<gene>
    <name evidence="1" type="ORF">SAMN02745725_01281</name>
</gene>
<reference evidence="1 2" key="1">
    <citation type="submission" date="2016-11" db="EMBL/GenBank/DDBJ databases">
        <authorList>
            <person name="Jaros S."/>
            <person name="Januszkiewicz K."/>
            <person name="Wedrychowicz H."/>
        </authorList>
    </citation>
    <scope>NUCLEOTIDE SEQUENCE [LARGE SCALE GENOMIC DNA]</scope>
    <source>
        <strain evidence="1 2">DSM 14809</strain>
    </source>
</reference>
<keyword evidence="1" id="KW-0378">Hydrolase</keyword>
<name>A0A1M6ENQ2_PSEXY</name>
<dbReference type="OrthoDB" id="9795554at2"/>
<evidence type="ECO:0000313" key="2">
    <source>
        <dbReference type="Proteomes" id="UP000184185"/>
    </source>
</evidence>
<dbReference type="Proteomes" id="UP000184185">
    <property type="component" value="Unassembled WGS sequence"/>
</dbReference>
<protein>
    <submittedName>
        <fullName evidence="1">GDSL-like Lipase/Acylhydrolase family protein</fullName>
    </submittedName>
</protein>
<dbReference type="GO" id="GO:0016787">
    <property type="term" value="F:hydrolase activity"/>
    <property type="evidence" value="ECO:0007669"/>
    <property type="project" value="UniProtKB-KW"/>
</dbReference>
<dbReference type="SUPFAM" id="SSF52266">
    <property type="entry name" value="SGNH hydrolase"/>
    <property type="match status" value="1"/>
</dbReference>
<dbReference type="CDD" id="cd00229">
    <property type="entry name" value="SGNH_hydrolase"/>
    <property type="match status" value="1"/>
</dbReference>
<dbReference type="RefSeq" id="WP_072914545.1">
    <property type="nucleotide sequence ID" value="NZ_FQYQ01000006.1"/>
</dbReference>
<proteinExistence type="predicted"/>
<dbReference type="InterPro" id="IPR036514">
    <property type="entry name" value="SGNH_hydro_sf"/>
</dbReference>
<organism evidence="1 2">
    <name type="scientific">Pseudobutyrivibrio xylanivorans DSM 14809</name>
    <dbReference type="NCBI Taxonomy" id="1123012"/>
    <lineage>
        <taxon>Bacteria</taxon>
        <taxon>Bacillati</taxon>
        <taxon>Bacillota</taxon>
        <taxon>Clostridia</taxon>
        <taxon>Lachnospirales</taxon>
        <taxon>Lachnospiraceae</taxon>
        <taxon>Pseudobutyrivibrio</taxon>
    </lineage>
</organism>
<dbReference type="AlphaFoldDB" id="A0A1M6ENQ2"/>
<keyword evidence="2" id="KW-1185">Reference proteome</keyword>
<sequence length="325" mass="36331">MILFNNMTIRTKNKVLTYSVLALLLILFIMPVCTVKADELGRTTQETATNEEVLFDAAFYATQYPDVVAVLGKDEQTLYQHYINYGKTEGRFPNAEEAAKAAAVTVPSTAPVVGTEPLADGSYDILAIGNSITVHPMCSYWWGPWGMAASSIDKDYIHRVQAGLMQKYDVVNLDIVPVQSWETSTARSKQLKKFDEKLANTYDLVIIQLGENVSDTSTFKKDFNRLVDYVKAAQPDAKIVVIGDFWYRSGRDSAKKDVAAKQGCEYVDLSEIRGVKKYLPEKGTKILGYDGKYHTITKASVLKHPNDLGMEYIANKILEKLQILN</sequence>
<dbReference type="Gene3D" id="3.40.50.1110">
    <property type="entry name" value="SGNH hydrolase"/>
    <property type="match status" value="1"/>
</dbReference>
<dbReference type="EMBL" id="FQYQ01000006">
    <property type="protein sequence ID" value="SHI87147.1"/>
    <property type="molecule type" value="Genomic_DNA"/>
</dbReference>
<accession>A0A1M6ENQ2</accession>